<accession>A0A1Y2FHD7</accession>
<reference evidence="2 3" key="1">
    <citation type="submission" date="2016-08" db="EMBL/GenBank/DDBJ databases">
        <title>A Parts List for Fungal Cellulosomes Revealed by Comparative Genomics.</title>
        <authorList>
            <consortium name="DOE Joint Genome Institute"/>
            <person name="Haitjema C.H."/>
            <person name="Gilmore S.P."/>
            <person name="Henske J.K."/>
            <person name="Solomon K.V."/>
            <person name="De Groot R."/>
            <person name="Kuo A."/>
            <person name="Mondo S.J."/>
            <person name="Salamov A.A."/>
            <person name="Labutti K."/>
            <person name="Zhao Z."/>
            <person name="Chiniquy J."/>
            <person name="Barry K."/>
            <person name="Brewer H.M."/>
            <person name="Purvine S.O."/>
            <person name="Wright A.T."/>
            <person name="Boxma B."/>
            <person name="Van Alen T."/>
            <person name="Hackstein J.H."/>
            <person name="Baker S.E."/>
            <person name="Grigoriev I.V."/>
            <person name="O'Malley M.A."/>
        </authorList>
    </citation>
    <scope>NUCLEOTIDE SEQUENCE [LARGE SCALE GENOMIC DNA]</scope>
    <source>
        <strain evidence="2 3">G1</strain>
    </source>
</reference>
<organism evidence="2 3">
    <name type="scientific">Neocallimastix californiae</name>
    <dbReference type="NCBI Taxonomy" id="1754190"/>
    <lineage>
        <taxon>Eukaryota</taxon>
        <taxon>Fungi</taxon>
        <taxon>Fungi incertae sedis</taxon>
        <taxon>Chytridiomycota</taxon>
        <taxon>Chytridiomycota incertae sedis</taxon>
        <taxon>Neocallimastigomycetes</taxon>
        <taxon>Neocallimastigales</taxon>
        <taxon>Neocallimastigaceae</taxon>
        <taxon>Neocallimastix</taxon>
    </lineage>
</organism>
<sequence>MKFLKSKYMNLLNNIEKCKSKINDLPGIENSNVEQIKKYDEEIKVVNQKRNQFIHYLNMPIFKKFYNESDIKQQTELATIQEKLEEKDKEKIKDIKKRNNIDDDDPMDIENSQKKIKTEINTEN</sequence>
<gene>
    <name evidence="2" type="ORF">LY90DRAFT_499535</name>
</gene>
<keyword evidence="3" id="KW-1185">Reference proteome</keyword>
<dbReference type="Proteomes" id="UP000193920">
    <property type="component" value="Unassembled WGS sequence"/>
</dbReference>
<evidence type="ECO:0000256" key="1">
    <source>
        <dbReference type="SAM" id="MobiDB-lite"/>
    </source>
</evidence>
<evidence type="ECO:0000313" key="2">
    <source>
        <dbReference type="EMBL" id="ORY83343.1"/>
    </source>
</evidence>
<feature type="compositionally biased region" description="Basic and acidic residues" evidence="1">
    <location>
        <begin position="111"/>
        <end position="124"/>
    </location>
</feature>
<proteinExistence type="predicted"/>
<dbReference type="AlphaFoldDB" id="A0A1Y2FHD7"/>
<dbReference type="OrthoDB" id="2154848at2759"/>
<dbReference type="EMBL" id="MCOG01000007">
    <property type="protein sequence ID" value="ORY83343.1"/>
    <property type="molecule type" value="Genomic_DNA"/>
</dbReference>
<protein>
    <submittedName>
        <fullName evidence="2">Uncharacterized protein</fullName>
    </submittedName>
</protein>
<evidence type="ECO:0000313" key="3">
    <source>
        <dbReference type="Proteomes" id="UP000193920"/>
    </source>
</evidence>
<feature type="region of interest" description="Disordered" evidence="1">
    <location>
        <begin position="96"/>
        <end position="124"/>
    </location>
</feature>
<comment type="caution">
    <text evidence="2">The sequence shown here is derived from an EMBL/GenBank/DDBJ whole genome shotgun (WGS) entry which is preliminary data.</text>
</comment>
<name>A0A1Y2FHD7_9FUNG</name>